<dbReference type="EMBL" id="SPSB01000002">
    <property type="protein sequence ID" value="TFV96096.1"/>
    <property type="molecule type" value="Genomic_DNA"/>
</dbReference>
<sequence>MQNIDQEIFNSIKLGDEKVLEMLFHEYYQPLCQYAFSLLNDREEAEEVVQNSFVRIWEKREEITIQTSAKAYLYRVVRNSCLNEIKHQKVKNQHQEWSKMDSAGFELASDSMAIRGELEQKIKEAMQKLPEQCRLIFSLSRFEELKYKEIADQLNISIKTVENQMGKALKIMREELKEYLPLILLLLKNFLDP</sequence>
<dbReference type="InterPro" id="IPR007627">
    <property type="entry name" value="RNA_pol_sigma70_r2"/>
</dbReference>
<evidence type="ECO:0000256" key="1">
    <source>
        <dbReference type="ARBA" id="ARBA00010641"/>
    </source>
</evidence>
<reference evidence="9 10" key="1">
    <citation type="submission" date="2019-03" db="EMBL/GenBank/DDBJ databases">
        <title>Algoriphagus sp. nov, a new strain isolated from root system soil of mangrove plant Kandelia.</title>
        <authorList>
            <person name="Yin Q."/>
            <person name="Wang K."/>
            <person name="Song Z."/>
        </authorList>
    </citation>
    <scope>NUCLEOTIDE SEQUENCE [LARGE SCALE GENOMIC DNA]</scope>
    <source>
        <strain evidence="9 10">XY-J91</strain>
    </source>
</reference>
<keyword evidence="3 6" id="KW-0731">Sigma factor</keyword>
<gene>
    <name evidence="9" type="ORF">E4S40_07675</name>
</gene>
<evidence type="ECO:0000259" key="7">
    <source>
        <dbReference type="Pfam" id="PF04542"/>
    </source>
</evidence>
<evidence type="ECO:0000256" key="6">
    <source>
        <dbReference type="RuleBase" id="RU000716"/>
    </source>
</evidence>
<dbReference type="NCBIfam" id="TIGR02985">
    <property type="entry name" value="Sig70_bacteroi1"/>
    <property type="match status" value="1"/>
</dbReference>
<dbReference type="PROSITE" id="PS01063">
    <property type="entry name" value="SIGMA70_ECF"/>
    <property type="match status" value="1"/>
</dbReference>
<keyword evidence="5 6" id="KW-0804">Transcription</keyword>
<evidence type="ECO:0000256" key="2">
    <source>
        <dbReference type="ARBA" id="ARBA00023015"/>
    </source>
</evidence>
<dbReference type="RefSeq" id="WP_135072753.1">
    <property type="nucleotide sequence ID" value="NZ_SPSB01000002.1"/>
</dbReference>
<dbReference type="Pfam" id="PF04542">
    <property type="entry name" value="Sigma70_r2"/>
    <property type="match status" value="1"/>
</dbReference>
<evidence type="ECO:0000256" key="4">
    <source>
        <dbReference type="ARBA" id="ARBA00023125"/>
    </source>
</evidence>
<dbReference type="InterPro" id="IPR013324">
    <property type="entry name" value="RNA_pol_sigma_r3/r4-like"/>
</dbReference>
<dbReference type="InterPro" id="IPR000838">
    <property type="entry name" value="RNA_pol_sigma70_ECF_CS"/>
</dbReference>
<dbReference type="Gene3D" id="1.10.1740.10">
    <property type="match status" value="1"/>
</dbReference>
<dbReference type="PANTHER" id="PTHR43133">
    <property type="entry name" value="RNA POLYMERASE ECF-TYPE SIGMA FACTO"/>
    <property type="match status" value="1"/>
</dbReference>
<accession>A0A4Y9QXZ3</accession>
<comment type="caution">
    <text evidence="9">The sequence shown here is derived from an EMBL/GenBank/DDBJ whole genome shotgun (WGS) entry which is preliminary data.</text>
</comment>
<dbReference type="CDD" id="cd06171">
    <property type="entry name" value="Sigma70_r4"/>
    <property type="match status" value="1"/>
</dbReference>
<dbReference type="InterPro" id="IPR013249">
    <property type="entry name" value="RNA_pol_sigma70_r4_t2"/>
</dbReference>
<dbReference type="InterPro" id="IPR039425">
    <property type="entry name" value="RNA_pol_sigma-70-like"/>
</dbReference>
<evidence type="ECO:0000256" key="3">
    <source>
        <dbReference type="ARBA" id="ARBA00023082"/>
    </source>
</evidence>
<dbReference type="OrthoDB" id="1524077at2"/>
<dbReference type="Proteomes" id="UP000297647">
    <property type="component" value="Unassembled WGS sequence"/>
</dbReference>
<dbReference type="GO" id="GO:0003677">
    <property type="term" value="F:DNA binding"/>
    <property type="evidence" value="ECO:0007669"/>
    <property type="project" value="UniProtKB-KW"/>
</dbReference>
<dbReference type="SUPFAM" id="SSF88659">
    <property type="entry name" value="Sigma3 and sigma4 domains of RNA polymerase sigma factors"/>
    <property type="match status" value="1"/>
</dbReference>
<dbReference type="InterPro" id="IPR013325">
    <property type="entry name" value="RNA_pol_sigma_r2"/>
</dbReference>
<dbReference type="AlphaFoldDB" id="A0A4Y9QXZ3"/>
<dbReference type="GO" id="GO:0016987">
    <property type="term" value="F:sigma factor activity"/>
    <property type="evidence" value="ECO:0007669"/>
    <property type="project" value="UniProtKB-KW"/>
</dbReference>
<comment type="similarity">
    <text evidence="1 6">Belongs to the sigma-70 factor family. ECF subfamily.</text>
</comment>
<protein>
    <recommendedName>
        <fullName evidence="6">RNA polymerase sigma factor</fullName>
    </recommendedName>
</protein>
<dbReference type="SUPFAM" id="SSF88946">
    <property type="entry name" value="Sigma2 domain of RNA polymerase sigma factors"/>
    <property type="match status" value="1"/>
</dbReference>
<dbReference type="Gene3D" id="1.10.10.10">
    <property type="entry name" value="Winged helix-like DNA-binding domain superfamily/Winged helix DNA-binding domain"/>
    <property type="match status" value="1"/>
</dbReference>
<keyword evidence="2 6" id="KW-0805">Transcription regulation</keyword>
<dbReference type="NCBIfam" id="TIGR02937">
    <property type="entry name" value="sigma70-ECF"/>
    <property type="match status" value="1"/>
</dbReference>
<dbReference type="InterPro" id="IPR014284">
    <property type="entry name" value="RNA_pol_sigma-70_dom"/>
</dbReference>
<dbReference type="PANTHER" id="PTHR43133:SF46">
    <property type="entry name" value="RNA POLYMERASE SIGMA-70 FACTOR ECF SUBFAMILY"/>
    <property type="match status" value="1"/>
</dbReference>
<dbReference type="InterPro" id="IPR014327">
    <property type="entry name" value="RNA_pol_sigma70_bacteroid"/>
</dbReference>
<proteinExistence type="inferred from homology"/>
<evidence type="ECO:0000256" key="5">
    <source>
        <dbReference type="ARBA" id="ARBA00023163"/>
    </source>
</evidence>
<evidence type="ECO:0000313" key="9">
    <source>
        <dbReference type="EMBL" id="TFV96096.1"/>
    </source>
</evidence>
<evidence type="ECO:0000259" key="8">
    <source>
        <dbReference type="Pfam" id="PF08281"/>
    </source>
</evidence>
<feature type="domain" description="RNA polymerase sigma-70 region 2" evidence="7">
    <location>
        <begin position="23"/>
        <end position="89"/>
    </location>
</feature>
<name>A0A4Y9QXZ3_9BACT</name>
<feature type="domain" description="RNA polymerase sigma factor 70 region 4 type 2" evidence="8">
    <location>
        <begin position="120"/>
        <end position="170"/>
    </location>
</feature>
<organism evidence="9 10">
    <name type="scientific">Algoriphagus kandeliae</name>
    <dbReference type="NCBI Taxonomy" id="2562278"/>
    <lineage>
        <taxon>Bacteria</taxon>
        <taxon>Pseudomonadati</taxon>
        <taxon>Bacteroidota</taxon>
        <taxon>Cytophagia</taxon>
        <taxon>Cytophagales</taxon>
        <taxon>Cyclobacteriaceae</taxon>
        <taxon>Algoriphagus</taxon>
    </lineage>
</organism>
<dbReference type="Pfam" id="PF08281">
    <property type="entry name" value="Sigma70_r4_2"/>
    <property type="match status" value="1"/>
</dbReference>
<evidence type="ECO:0000313" key="10">
    <source>
        <dbReference type="Proteomes" id="UP000297647"/>
    </source>
</evidence>
<keyword evidence="4 6" id="KW-0238">DNA-binding</keyword>
<keyword evidence="10" id="KW-1185">Reference proteome</keyword>
<dbReference type="GO" id="GO:0006352">
    <property type="term" value="P:DNA-templated transcription initiation"/>
    <property type="evidence" value="ECO:0007669"/>
    <property type="project" value="InterPro"/>
</dbReference>
<dbReference type="InterPro" id="IPR036388">
    <property type="entry name" value="WH-like_DNA-bd_sf"/>
</dbReference>